<protein>
    <submittedName>
        <fullName evidence="1">Uncharacterized protein</fullName>
    </submittedName>
</protein>
<gene>
    <name evidence="1" type="ORF">DAPPUDRAFT_322322</name>
</gene>
<organism evidence="1 2">
    <name type="scientific">Daphnia pulex</name>
    <name type="common">Water flea</name>
    <dbReference type="NCBI Taxonomy" id="6669"/>
    <lineage>
        <taxon>Eukaryota</taxon>
        <taxon>Metazoa</taxon>
        <taxon>Ecdysozoa</taxon>
        <taxon>Arthropoda</taxon>
        <taxon>Crustacea</taxon>
        <taxon>Branchiopoda</taxon>
        <taxon>Diplostraca</taxon>
        <taxon>Cladocera</taxon>
        <taxon>Anomopoda</taxon>
        <taxon>Daphniidae</taxon>
        <taxon>Daphnia</taxon>
    </lineage>
</organism>
<sequence>MVAGRLLPKYLSEWTTEKLNAASVNVLPKANVEGASLEDNKVPLILNNGRKV</sequence>
<keyword evidence="2" id="KW-1185">Reference proteome</keyword>
<evidence type="ECO:0000313" key="2">
    <source>
        <dbReference type="Proteomes" id="UP000000305"/>
    </source>
</evidence>
<dbReference type="PhylomeDB" id="E9GVK8"/>
<dbReference type="AlphaFoldDB" id="E9GVK8"/>
<dbReference type="Proteomes" id="UP000000305">
    <property type="component" value="Unassembled WGS sequence"/>
</dbReference>
<dbReference type="EMBL" id="GL732568">
    <property type="protein sequence ID" value="EFX76429.1"/>
    <property type="molecule type" value="Genomic_DNA"/>
</dbReference>
<dbReference type="InterPro" id="IPR036188">
    <property type="entry name" value="FAD/NAD-bd_sf"/>
</dbReference>
<reference evidence="1 2" key="1">
    <citation type="journal article" date="2011" name="Science">
        <title>The ecoresponsive genome of Daphnia pulex.</title>
        <authorList>
            <person name="Colbourne J.K."/>
            <person name="Pfrender M.E."/>
            <person name="Gilbert D."/>
            <person name="Thomas W.K."/>
            <person name="Tucker A."/>
            <person name="Oakley T.H."/>
            <person name="Tokishita S."/>
            <person name="Aerts A."/>
            <person name="Arnold G.J."/>
            <person name="Basu M.K."/>
            <person name="Bauer D.J."/>
            <person name="Caceres C.E."/>
            <person name="Carmel L."/>
            <person name="Casola C."/>
            <person name="Choi J.H."/>
            <person name="Detter J.C."/>
            <person name="Dong Q."/>
            <person name="Dusheyko S."/>
            <person name="Eads B.D."/>
            <person name="Frohlich T."/>
            <person name="Geiler-Samerotte K.A."/>
            <person name="Gerlach D."/>
            <person name="Hatcher P."/>
            <person name="Jogdeo S."/>
            <person name="Krijgsveld J."/>
            <person name="Kriventseva E.V."/>
            <person name="Kultz D."/>
            <person name="Laforsch C."/>
            <person name="Lindquist E."/>
            <person name="Lopez J."/>
            <person name="Manak J.R."/>
            <person name="Muller J."/>
            <person name="Pangilinan J."/>
            <person name="Patwardhan R.P."/>
            <person name="Pitluck S."/>
            <person name="Pritham E.J."/>
            <person name="Rechtsteiner A."/>
            <person name="Rho M."/>
            <person name="Rogozin I.B."/>
            <person name="Sakarya O."/>
            <person name="Salamov A."/>
            <person name="Schaack S."/>
            <person name="Shapiro H."/>
            <person name="Shiga Y."/>
            <person name="Skalitzky C."/>
            <person name="Smith Z."/>
            <person name="Souvorov A."/>
            <person name="Sung W."/>
            <person name="Tang Z."/>
            <person name="Tsuchiya D."/>
            <person name="Tu H."/>
            <person name="Vos H."/>
            <person name="Wang M."/>
            <person name="Wolf Y.I."/>
            <person name="Yamagata H."/>
            <person name="Yamada T."/>
            <person name="Ye Y."/>
            <person name="Shaw J.R."/>
            <person name="Andrews J."/>
            <person name="Crease T.J."/>
            <person name="Tang H."/>
            <person name="Lucas S.M."/>
            <person name="Robertson H.M."/>
            <person name="Bork P."/>
            <person name="Koonin E.V."/>
            <person name="Zdobnov E.M."/>
            <person name="Grigoriev I.V."/>
            <person name="Lynch M."/>
            <person name="Boore J.L."/>
        </authorList>
    </citation>
    <scope>NUCLEOTIDE SEQUENCE [LARGE SCALE GENOMIC DNA]</scope>
</reference>
<name>E9GVK8_DAPPU</name>
<evidence type="ECO:0000313" key="1">
    <source>
        <dbReference type="EMBL" id="EFX76429.1"/>
    </source>
</evidence>
<dbReference type="OrthoDB" id="6029at2759"/>
<dbReference type="HOGENOM" id="CLU_3089350_0_0_1"/>
<accession>E9GVK8</accession>
<dbReference type="KEGG" id="dpx:DAPPUDRAFT_322322"/>
<proteinExistence type="predicted"/>
<dbReference type="InParanoid" id="E9GVK8"/>
<dbReference type="Gene3D" id="3.50.50.60">
    <property type="entry name" value="FAD/NAD(P)-binding domain"/>
    <property type="match status" value="1"/>
</dbReference>